<gene>
    <name evidence="2" type="ORF">HU830_05030</name>
</gene>
<sequence length="96" mass="11020">MAHDDRKVKHWEYYNAQQRQLQTAGPTKSSYAQCKIDVEPVFGRLKASLKFRRFLVRGLDKVTKEAGLLVLVLNILNLRSRLGPLLKTGVKIRVTK</sequence>
<dbReference type="InterPro" id="IPR025668">
    <property type="entry name" value="Tnp_DDE_dom"/>
</dbReference>
<reference evidence="2 3" key="1">
    <citation type="submission" date="2020-06" db="EMBL/GenBank/DDBJ databases">
        <authorList>
            <person name="Kang J."/>
        </authorList>
    </citation>
    <scope>NUCLEOTIDE SEQUENCE [LARGE SCALE GENOMIC DNA]</scope>
    <source>
        <strain evidence="2 3">DCY120</strain>
    </source>
</reference>
<organism evidence="2 3">
    <name type="scientific">Bombilactobacillus apium</name>
    <dbReference type="NCBI Taxonomy" id="2675299"/>
    <lineage>
        <taxon>Bacteria</taxon>
        <taxon>Bacillati</taxon>
        <taxon>Bacillota</taxon>
        <taxon>Bacilli</taxon>
        <taxon>Lactobacillales</taxon>
        <taxon>Lactobacillaceae</taxon>
        <taxon>Bombilactobacillus</taxon>
    </lineage>
</organism>
<dbReference type="Proteomes" id="UP000563523">
    <property type="component" value="Unassembled WGS sequence"/>
</dbReference>
<accession>A0A850R0E4</accession>
<name>A0A850R0E4_9LACO</name>
<evidence type="ECO:0000313" key="3">
    <source>
        <dbReference type="Proteomes" id="UP000563523"/>
    </source>
</evidence>
<keyword evidence="3" id="KW-1185">Reference proteome</keyword>
<evidence type="ECO:0000259" key="1">
    <source>
        <dbReference type="Pfam" id="PF13751"/>
    </source>
</evidence>
<dbReference type="EMBL" id="JABZEC010000004">
    <property type="protein sequence ID" value="NVY96529.1"/>
    <property type="molecule type" value="Genomic_DNA"/>
</dbReference>
<proteinExistence type="predicted"/>
<dbReference type="Pfam" id="PF13751">
    <property type="entry name" value="DDE_Tnp_1_6"/>
    <property type="match status" value="1"/>
</dbReference>
<feature type="domain" description="Transposase DDE" evidence="1">
    <location>
        <begin position="9"/>
        <end position="77"/>
    </location>
</feature>
<evidence type="ECO:0000313" key="2">
    <source>
        <dbReference type="EMBL" id="NVY96529.1"/>
    </source>
</evidence>
<dbReference type="AlphaFoldDB" id="A0A850R0E4"/>
<comment type="caution">
    <text evidence="2">The sequence shown here is derived from an EMBL/GenBank/DDBJ whole genome shotgun (WGS) entry which is preliminary data.</text>
</comment>
<dbReference type="RefSeq" id="WP_176942697.1">
    <property type="nucleotide sequence ID" value="NZ_JABZEC010000004.1"/>
</dbReference>
<protein>
    <submittedName>
        <fullName evidence="2">Transposase</fullName>
    </submittedName>
</protein>